<name>A0AAV6J767_9ERIC</name>
<evidence type="ECO:0000313" key="4">
    <source>
        <dbReference type="EMBL" id="KAG5537016.1"/>
    </source>
</evidence>
<feature type="domain" description="RRM" evidence="3">
    <location>
        <begin position="111"/>
        <end position="189"/>
    </location>
</feature>
<organism evidence="4 5">
    <name type="scientific">Rhododendron griersonianum</name>
    <dbReference type="NCBI Taxonomy" id="479676"/>
    <lineage>
        <taxon>Eukaryota</taxon>
        <taxon>Viridiplantae</taxon>
        <taxon>Streptophyta</taxon>
        <taxon>Embryophyta</taxon>
        <taxon>Tracheophyta</taxon>
        <taxon>Spermatophyta</taxon>
        <taxon>Magnoliopsida</taxon>
        <taxon>eudicotyledons</taxon>
        <taxon>Gunneridae</taxon>
        <taxon>Pentapetalae</taxon>
        <taxon>asterids</taxon>
        <taxon>Ericales</taxon>
        <taxon>Ericaceae</taxon>
        <taxon>Ericoideae</taxon>
        <taxon>Rhodoreae</taxon>
        <taxon>Rhododendron</taxon>
    </lineage>
</organism>
<reference evidence="4" key="1">
    <citation type="submission" date="2020-08" db="EMBL/GenBank/DDBJ databases">
        <title>Plant Genome Project.</title>
        <authorList>
            <person name="Zhang R.-G."/>
        </authorList>
    </citation>
    <scope>NUCLEOTIDE SEQUENCE</scope>
    <source>
        <strain evidence="4">WSP0</strain>
        <tissue evidence="4">Leaf</tissue>
    </source>
</reference>
<evidence type="ECO:0000256" key="1">
    <source>
        <dbReference type="ARBA" id="ARBA00022884"/>
    </source>
</evidence>
<evidence type="ECO:0000256" key="2">
    <source>
        <dbReference type="PROSITE-ProRule" id="PRU00176"/>
    </source>
</evidence>
<dbReference type="Pfam" id="PF00076">
    <property type="entry name" value="RRM_1"/>
    <property type="match status" value="2"/>
</dbReference>
<dbReference type="GO" id="GO:1901259">
    <property type="term" value="P:chloroplast rRNA processing"/>
    <property type="evidence" value="ECO:0007669"/>
    <property type="project" value="TreeGrafter"/>
</dbReference>
<comment type="caution">
    <text evidence="4">The sequence shown here is derived from an EMBL/GenBank/DDBJ whole genome shotgun (WGS) entry which is preliminary data.</text>
</comment>
<protein>
    <recommendedName>
        <fullName evidence="3">RRM domain-containing protein</fullName>
    </recommendedName>
</protein>
<proteinExistence type="predicted"/>
<dbReference type="InterPro" id="IPR050502">
    <property type="entry name" value="Euk_RNA-bind_prot"/>
</dbReference>
<dbReference type="InterPro" id="IPR012677">
    <property type="entry name" value="Nucleotide-bd_a/b_plait_sf"/>
</dbReference>
<accession>A0AAV6J767</accession>
<dbReference type="InterPro" id="IPR000504">
    <property type="entry name" value="RRM_dom"/>
</dbReference>
<evidence type="ECO:0000259" key="3">
    <source>
        <dbReference type="PROSITE" id="PS50102"/>
    </source>
</evidence>
<dbReference type="SUPFAM" id="SSF54928">
    <property type="entry name" value="RNA-binding domain, RBD"/>
    <property type="match status" value="1"/>
</dbReference>
<dbReference type="PANTHER" id="PTHR48025">
    <property type="entry name" value="OS02G0815200 PROTEIN"/>
    <property type="match status" value="1"/>
</dbReference>
<dbReference type="InterPro" id="IPR035979">
    <property type="entry name" value="RBD_domain_sf"/>
</dbReference>
<dbReference type="PROSITE" id="PS50102">
    <property type="entry name" value="RRM"/>
    <property type="match status" value="2"/>
</dbReference>
<dbReference type="Proteomes" id="UP000823749">
    <property type="component" value="Chromosome 8"/>
</dbReference>
<keyword evidence="1 2" id="KW-0694">RNA-binding</keyword>
<keyword evidence="5" id="KW-1185">Reference proteome</keyword>
<dbReference type="PANTHER" id="PTHR48025:SF3">
    <property type="entry name" value="31 KDA RIBONUCLEOPROTEIN, CHLOROPLASTIC-RELATED"/>
    <property type="match status" value="1"/>
</dbReference>
<dbReference type="AlphaFoldDB" id="A0AAV6J767"/>
<dbReference type="GO" id="GO:0009535">
    <property type="term" value="C:chloroplast thylakoid membrane"/>
    <property type="evidence" value="ECO:0007669"/>
    <property type="project" value="TreeGrafter"/>
</dbReference>
<dbReference type="EMBL" id="JACTNZ010000008">
    <property type="protein sequence ID" value="KAG5537016.1"/>
    <property type="molecule type" value="Genomic_DNA"/>
</dbReference>
<dbReference type="Gene3D" id="3.30.70.330">
    <property type="match status" value="2"/>
</dbReference>
<sequence>MDATMRSDRSHGLILSVSLMSSIRIYTITMSCSVKPVYKSLLSSAPNGCLFSLPAIFTTTKTSSYQDLSKPIKIHLSLSHSKPPFPFFSTNSSRTHSSTTVSASEDEELGVRLFVGNLEYGVDSEKLAQLFQQAGVVEVAEVKYYRETGESRGFGFINMSTAEEADIAIEMFHRFDLNGRPLVVHKAIPRGSSLGQLGLTRRVFVSNLPFDVDGERLGQLFSEHGKVVDARIVYDRNTRRSRGIGFVAMSTEAEMNDAVANLNGKNFGGKLIHLSVAKKKPH</sequence>
<dbReference type="GO" id="GO:0003729">
    <property type="term" value="F:mRNA binding"/>
    <property type="evidence" value="ECO:0007669"/>
    <property type="project" value="TreeGrafter"/>
</dbReference>
<dbReference type="SMART" id="SM00360">
    <property type="entry name" value="RRM"/>
    <property type="match status" value="2"/>
</dbReference>
<evidence type="ECO:0000313" key="5">
    <source>
        <dbReference type="Proteomes" id="UP000823749"/>
    </source>
</evidence>
<feature type="domain" description="RRM" evidence="3">
    <location>
        <begin position="201"/>
        <end position="279"/>
    </location>
</feature>
<gene>
    <name evidence="4" type="ORF">RHGRI_024453</name>
</gene>